<feature type="compositionally biased region" description="Basic and acidic residues" evidence="1">
    <location>
        <begin position="206"/>
        <end position="227"/>
    </location>
</feature>
<evidence type="ECO:0000259" key="3">
    <source>
        <dbReference type="Pfam" id="PF08044"/>
    </source>
</evidence>
<evidence type="ECO:0000313" key="5">
    <source>
        <dbReference type="Proteomes" id="UP001500642"/>
    </source>
</evidence>
<name>A0ABP8J4C1_9MICO</name>
<evidence type="ECO:0000256" key="2">
    <source>
        <dbReference type="SAM" id="Phobius"/>
    </source>
</evidence>
<feature type="region of interest" description="Disordered" evidence="1">
    <location>
        <begin position="1"/>
        <end position="22"/>
    </location>
</feature>
<feature type="region of interest" description="Disordered" evidence="1">
    <location>
        <begin position="198"/>
        <end position="227"/>
    </location>
</feature>
<feature type="domain" description="DUF1707" evidence="3">
    <location>
        <begin position="21"/>
        <end position="72"/>
    </location>
</feature>
<proteinExistence type="predicted"/>
<keyword evidence="2" id="KW-0472">Membrane</keyword>
<evidence type="ECO:0000256" key="1">
    <source>
        <dbReference type="SAM" id="MobiDB-lite"/>
    </source>
</evidence>
<dbReference type="Pfam" id="PF08044">
    <property type="entry name" value="DUF1707"/>
    <property type="match status" value="1"/>
</dbReference>
<protein>
    <recommendedName>
        <fullName evidence="3">DUF1707 domain-containing protein</fullName>
    </recommendedName>
</protein>
<dbReference type="InterPro" id="IPR012551">
    <property type="entry name" value="DUF1707_SHOCT-like"/>
</dbReference>
<feature type="transmembrane region" description="Helical" evidence="2">
    <location>
        <begin position="121"/>
        <end position="142"/>
    </location>
</feature>
<feature type="compositionally biased region" description="Polar residues" evidence="1">
    <location>
        <begin position="1"/>
        <end position="12"/>
    </location>
</feature>
<comment type="caution">
    <text evidence="4">The sequence shown here is derived from an EMBL/GenBank/DDBJ whole genome shotgun (WGS) entry which is preliminary data.</text>
</comment>
<dbReference type="Proteomes" id="UP001500642">
    <property type="component" value="Unassembled WGS sequence"/>
</dbReference>
<gene>
    <name evidence="4" type="ORF">GCM10023167_05870</name>
</gene>
<sequence length="227" mass="24682">MALDSSAWSSFSADPRAEGGLRASDADRNAVFEILNAALAEGLLDIAEHGERLDAAAGLRRLGEAVPLVEDLIRPDGGPPGSGTLVRPELEALDEYSGIPTTPEAIDAAAVELYREDVRKAIVGAATPSLITVLIWAVTCFVAGSLIFFWPAFVILGTGISVITTVSSRSSIIRRRREMLTTRARARLGDPRAQAEIESNPSAFRYEPRSTRADRRARRREIDRRLE</sequence>
<feature type="transmembrane region" description="Helical" evidence="2">
    <location>
        <begin position="148"/>
        <end position="167"/>
    </location>
</feature>
<evidence type="ECO:0000313" key="4">
    <source>
        <dbReference type="EMBL" id="GAA4384745.1"/>
    </source>
</evidence>
<dbReference type="RefSeq" id="WP_265808390.1">
    <property type="nucleotide sequence ID" value="NZ_BAABGL010000002.1"/>
</dbReference>
<keyword evidence="5" id="KW-1185">Reference proteome</keyword>
<organism evidence="4 5">
    <name type="scientific">Brevibacterium pityocampae</name>
    <dbReference type="NCBI Taxonomy" id="506594"/>
    <lineage>
        <taxon>Bacteria</taxon>
        <taxon>Bacillati</taxon>
        <taxon>Actinomycetota</taxon>
        <taxon>Actinomycetes</taxon>
        <taxon>Micrococcales</taxon>
        <taxon>Brevibacteriaceae</taxon>
        <taxon>Brevibacterium</taxon>
    </lineage>
</organism>
<keyword evidence="2" id="KW-0812">Transmembrane</keyword>
<dbReference type="EMBL" id="BAABGL010000002">
    <property type="protein sequence ID" value="GAA4384745.1"/>
    <property type="molecule type" value="Genomic_DNA"/>
</dbReference>
<keyword evidence="2" id="KW-1133">Transmembrane helix</keyword>
<reference evidence="5" key="1">
    <citation type="journal article" date="2019" name="Int. J. Syst. Evol. Microbiol.">
        <title>The Global Catalogue of Microorganisms (GCM) 10K type strain sequencing project: providing services to taxonomists for standard genome sequencing and annotation.</title>
        <authorList>
            <consortium name="The Broad Institute Genomics Platform"/>
            <consortium name="The Broad Institute Genome Sequencing Center for Infectious Disease"/>
            <person name="Wu L."/>
            <person name="Ma J."/>
        </authorList>
    </citation>
    <scope>NUCLEOTIDE SEQUENCE [LARGE SCALE GENOMIC DNA]</scope>
    <source>
        <strain evidence="5">JCM 17808</strain>
    </source>
</reference>
<accession>A0ABP8J4C1</accession>